<evidence type="ECO:0000256" key="1">
    <source>
        <dbReference type="ARBA" id="ARBA00001974"/>
    </source>
</evidence>
<dbReference type="InterPro" id="IPR006076">
    <property type="entry name" value="FAD-dep_OxRdtase"/>
</dbReference>
<dbReference type="EMBL" id="CP000527">
    <property type="protein sequence ID" value="ABM27606.1"/>
    <property type="molecule type" value="Genomic_DNA"/>
</dbReference>
<dbReference type="GO" id="GO:0006072">
    <property type="term" value="P:glycerol-3-phosphate metabolic process"/>
    <property type="evidence" value="ECO:0007669"/>
    <property type="project" value="InterPro"/>
</dbReference>
<evidence type="ECO:0000313" key="8">
    <source>
        <dbReference type="Proteomes" id="UP000009173"/>
    </source>
</evidence>
<feature type="domain" description="FAD dependent oxidoreductase" evidence="6">
    <location>
        <begin position="4"/>
        <end position="312"/>
    </location>
</feature>
<evidence type="ECO:0000256" key="5">
    <source>
        <dbReference type="ARBA" id="ARBA00023002"/>
    </source>
</evidence>
<evidence type="ECO:0000313" key="7">
    <source>
        <dbReference type="EMBL" id="ABM27606.1"/>
    </source>
</evidence>
<keyword evidence="4" id="KW-0274">FAD</keyword>
<dbReference type="RefSeq" id="WP_010939942.1">
    <property type="nucleotide sequence ID" value="NC_008751.1"/>
</dbReference>
<dbReference type="HOGENOM" id="CLU_015740_0_1_7"/>
<keyword evidence="5" id="KW-0560">Oxidoreductase</keyword>
<dbReference type="Proteomes" id="UP000009173">
    <property type="component" value="Chromosome"/>
</dbReference>
<gene>
    <name evidence="7" type="ordered locus">Dvul_0583</name>
</gene>
<name>A0A0H3A6E8_NITV4</name>
<accession>A0A0H3A6E8</accession>
<dbReference type="AlphaFoldDB" id="A0A0H3A6E8"/>
<dbReference type="InterPro" id="IPR036188">
    <property type="entry name" value="FAD/NAD-bd_sf"/>
</dbReference>
<dbReference type="Gene3D" id="3.50.50.60">
    <property type="entry name" value="FAD/NAD(P)-binding domain"/>
    <property type="match status" value="3"/>
</dbReference>
<dbReference type="KEGG" id="dvl:Dvul_0583"/>
<evidence type="ECO:0000256" key="4">
    <source>
        <dbReference type="ARBA" id="ARBA00022827"/>
    </source>
</evidence>
<dbReference type="GO" id="GO:0004368">
    <property type="term" value="F:glycerol-3-phosphate dehydrogenase (quinone) activity"/>
    <property type="evidence" value="ECO:0007669"/>
    <property type="project" value="InterPro"/>
</dbReference>
<dbReference type="InterPro" id="IPR000447">
    <property type="entry name" value="G3P_DH_FAD-dep"/>
</dbReference>
<dbReference type="SUPFAM" id="SSF51905">
    <property type="entry name" value="FAD/NAD(P)-binding domain"/>
    <property type="match status" value="1"/>
</dbReference>
<evidence type="ECO:0000256" key="3">
    <source>
        <dbReference type="ARBA" id="ARBA00022630"/>
    </source>
</evidence>
<keyword evidence="3" id="KW-0285">Flavoprotein</keyword>
<protein>
    <submittedName>
        <fullName evidence="7">FAD dependent oxidoreductase</fullName>
    </submittedName>
</protein>
<dbReference type="PANTHER" id="PTHR11985:SF15">
    <property type="entry name" value="GLYCEROL-3-PHOSPHATE DEHYDROGENASE, MITOCHONDRIAL"/>
    <property type="match status" value="1"/>
</dbReference>
<comment type="cofactor">
    <cofactor evidence="1">
        <name>FAD</name>
        <dbReference type="ChEBI" id="CHEBI:57692"/>
    </cofactor>
</comment>
<dbReference type="Pfam" id="PF01266">
    <property type="entry name" value="DAO"/>
    <property type="match status" value="1"/>
</dbReference>
<reference evidence="8" key="1">
    <citation type="journal article" date="2009" name="Environ. Microbiol.">
        <title>Contribution of mobile genetic elements to Desulfovibrio vulgaris genome plasticity.</title>
        <authorList>
            <person name="Walker C.B."/>
            <person name="Stolyar S."/>
            <person name="Chivian D."/>
            <person name="Pinel N."/>
            <person name="Gabster J.A."/>
            <person name="Dehal P.S."/>
            <person name="He Z."/>
            <person name="Yang Z.K."/>
            <person name="Yen H.C."/>
            <person name="Zhou J."/>
            <person name="Wall J.D."/>
            <person name="Hazen T.C."/>
            <person name="Arkin A.P."/>
            <person name="Stahl D.A."/>
        </authorList>
    </citation>
    <scope>NUCLEOTIDE SEQUENCE [LARGE SCALE GENOMIC DNA]</scope>
    <source>
        <strain evidence="8">DP4</strain>
    </source>
</reference>
<organism evidence="7 8">
    <name type="scientific">Nitratidesulfovibrio vulgaris (strain DP4)</name>
    <name type="common">Desulfovibrio vulgaris</name>
    <dbReference type="NCBI Taxonomy" id="391774"/>
    <lineage>
        <taxon>Bacteria</taxon>
        <taxon>Pseudomonadati</taxon>
        <taxon>Thermodesulfobacteriota</taxon>
        <taxon>Desulfovibrionia</taxon>
        <taxon>Desulfovibrionales</taxon>
        <taxon>Desulfovibrionaceae</taxon>
        <taxon>Nitratidesulfovibrio</taxon>
    </lineage>
</organism>
<evidence type="ECO:0000259" key="6">
    <source>
        <dbReference type="Pfam" id="PF01266"/>
    </source>
</evidence>
<dbReference type="PANTHER" id="PTHR11985">
    <property type="entry name" value="GLYCEROL-3-PHOSPHATE DEHYDROGENASE"/>
    <property type="match status" value="1"/>
</dbReference>
<comment type="similarity">
    <text evidence="2">Belongs to the FAD-dependent glycerol-3-phosphate dehydrogenase family.</text>
</comment>
<evidence type="ECO:0000256" key="2">
    <source>
        <dbReference type="ARBA" id="ARBA00007330"/>
    </source>
</evidence>
<proteinExistence type="inferred from homology"/>
<dbReference type="PRINTS" id="PR01001">
    <property type="entry name" value="FADG3PDH"/>
</dbReference>
<sequence precursor="true">MEHIAIIGGGGTAAALAHDLVLRGFAVSLFERGEFFSGATGRHHGLLHSGGRYAVNDKEAARECIEENRLLRTLVPEAIEQNGGLFVAMDDEDMDYLPVFVESCAECGIPTRQMSGDAARELEPALSASVRAAVQVPDATFDAWRLPLPFLATARANGAQTHHFTEVVGVHTRAGAVHGLRVRDIRLGTERDVAADVVINAAGAWAGNIAALAGIEVPIQPGPGVLVAIEGRVTEMVINRLRRPGEGDIIVPQRILSVLGTSLWLADAPDRLSIPEEHVQRMVDNCSHMVPACADRPRRSAWSAARPLIRDPGASRLQDISRTFDCYDHGKRDGVRGFFSIIGGKAMTLRAMAEKTADVICASLGLDAGAHPCRTRTTPLLPYRAFYRS</sequence>
<dbReference type="SMR" id="A0A0H3A6E8"/>